<evidence type="ECO:0000313" key="3">
    <source>
        <dbReference type="EMBL" id="OIV35953.1"/>
    </source>
</evidence>
<dbReference type="Proteomes" id="UP000243342">
    <property type="component" value="Unassembled WGS sequence"/>
</dbReference>
<accession>A0A1J7BR77</accession>
<keyword evidence="2" id="KW-0732">Signal</keyword>
<sequence length="219" mass="21780">MPRPRTRPRTRPGVRPGARSVLLPLVCGAAALAAVAAAAPPPPMSIAVTDGVDAVRWGSRLTYHVTLKNQDSAPLHGVRVEQRLPDGAREVRGGGGGRVHHGTVVWRTDLAGRATAAFTASAVLGRPDGGADGGRRRTAGTVCAYVGAAAAPAVCAADTDELPAVPGLSEDAARTAGPAGGGALAVGAAGAGAAALAGVGFVVWRRRAGRRAEQASDGS</sequence>
<dbReference type="EMBL" id="MLCF01000122">
    <property type="protein sequence ID" value="OIV35953.1"/>
    <property type="molecule type" value="Genomic_DNA"/>
</dbReference>
<proteinExistence type="predicted"/>
<protein>
    <recommendedName>
        <fullName evidence="5">DUF11 domain-containing protein</fullName>
    </recommendedName>
</protein>
<feature type="chain" id="PRO_5038762674" description="DUF11 domain-containing protein" evidence="2">
    <location>
        <begin position="39"/>
        <end position="219"/>
    </location>
</feature>
<keyword evidence="1" id="KW-0472">Membrane</keyword>
<evidence type="ECO:0000313" key="4">
    <source>
        <dbReference type="Proteomes" id="UP000243342"/>
    </source>
</evidence>
<keyword evidence="1" id="KW-0812">Transmembrane</keyword>
<keyword evidence="1" id="KW-1133">Transmembrane helix</keyword>
<evidence type="ECO:0000256" key="1">
    <source>
        <dbReference type="SAM" id="Phobius"/>
    </source>
</evidence>
<feature type="transmembrane region" description="Helical" evidence="1">
    <location>
        <begin position="183"/>
        <end position="204"/>
    </location>
</feature>
<comment type="caution">
    <text evidence="3">The sequence shown here is derived from an EMBL/GenBank/DDBJ whole genome shotgun (WGS) entry which is preliminary data.</text>
</comment>
<keyword evidence="4" id="KW-1185">Reference proteome</keyword>
<evidence type="ECO:0008006" key="5">
    <source>
        <dbReference type="Google" id="ProtNLM"/>
    </source>
</evidence>
<reference evidence="3 4" key="1">
    <citation type="submission" date="2016-10" db="EMBL/GenBank/DDBJ databases">
        <title>Genome sequence of Streptomyces gilvigriseus MUSC 26.</title>
        <authorList>
            <person name="Lee L.-H."/>
            <person name="Ser H.-L."/>
        </authorList>
    </citation>
    <scope>NUCLEOTIDE SEQUENCE [LARGE SCALE GENOMIC DNA]</scope>
    <source>
        <strain evidence="3 4">MUSC 26</strain>
    </source>
</reference>
<dbReference type="AlphaFoldDB" id="A0A1J7BR77"/>
<gene>
    <name evidence="3" type="ORF">BIV57_18885</name>
</gene>
<feature type="signal peptide" evidence="2">
    <location>
        <begin position="1"/>
        <end position="38"/>
    </location>
</feature>
<organism evidence="3 4">
    <name type="scientific">Mangrovactinospora gilvigrisea</name>
    <dbReference type="NCBI Taxonomy" id="1428644"/>
    <lineage>
        <taxon>Bacteria</taxon>
        <taxon>Bacillati</taxon>
        <taxon>Actinomycetota</taxon>
        <taxon>Actinomycetes</taxon>
        <taxon>Kitasatosporales</taxon>
        <taxon>Streptomycetaceae</taxon>
        <taxon>Mangrovactinospora</taxon>
    </lineage>
</organism>
<evidence type="ECO:0000256" key="2">
    <source>
        <dbReference type="SAM" id="SignalP"/>
    </source>
</evidence>
<name>A0A1J7BR77_9ACTN</name>